<reference evidence="3 4" key="1">
    <citation type="submission" date="2018-08" db="EMBL/GenBank/DDBJ databases">
        <title>Draft genome sequences of two Aspergillus turcosus clinical strains isolated from bronchoalveolar lavage fluid: one azole-susceptible and the other azole-resistant.</title>
        <authorList>
            <person name="Parent-Michaud M."/>
            <person name="Dufresne P.J."/>
            <person name="Fournier E."/>
            <person name="Martineau C."/>
            <person name="Moreira S."/>
            <person name="Perkins V."/>
            <person name="De Repentigny L."/>
            <person name="Dufresne S.F."/>
        </authorList>
    </citation>
    <scope>NUCLEOTIDE SEQUENCE [LARGE SCALE GENOMIC DNA]</scope>
    <source>
        <strain evidence="3">HMR AF 1038</strain>
    </source>
</reference>
<keyword evidence="4" id="KW-1185">Reference proteome</keyword>
<dbReference type="PANTHER" id="PTHR42039">
    <property type="entry name" value="PUTATIVE (AFU_ORTHOLOGUE AFUA_3G02940)-RELATED"/>
    <property type="match status" value="1"/>
</dbReference>
<evidence type="ECO:0000256" key="2">
    <source>
        <dbReference type="SAM" id="SignalP"/>
    </source>
</evidence>
<dbReference type="InterPro" id="IPR038903">
    <property type="entry name" value="Allergen_Asp_f_4"/>
</dbReference>
<gene>
    <name evidence="3" type="ORF">CFD26_105739</name>
</gene>
<feature type="region of interest" description="Disordered" evidence="1">
    <location>
        <begin position="112"/>
        <end position="179"/>
    </location>
</feature>
<dbReference type="OrthoDB" id="118256at2759"/>
<proteinExistence type="predicted"/>
<evidence type="ECO:0008006" key="5">
    <source>
        <dbReference type="Google" id="ProtNLM"/>
    </source>
</evidence>
<comment type="caution">
    <text evidence="3">The sequence shown here is derived from an EMBL/GenBank/DDBJ whole genome shotgun (WGS) entry which is preliminary data.</text>
</comment>
<keyword evidence="2" id="KW-0732">Signal</keyword>
<evidence type="ECO:0000313" key="3">
    <source>
        <dbReference type="EMBL" id="RLL95615.1"/>
    </source>
</evidence>
<evidence type="ECO:0000256" key="1">
    <source>
        <dbReference type="SAM" id="MobiDB-lite"/>
    </source>
</evidence>
<organism evidence="3 4">
    <name type="scientific">Aspergillus turcosus</name>
    <dbReference type="NCBI Taxonomy" id="1245748"/>
    <lineage>
        <taxon>Eukaryota</taxon>
        <taxon>Fungi</taxon>
        <taxon>Dikarya</taxon>
        <taxon>Ascomycota</taxon>
        <taxon>Pezizomycotina</taxon>
        <taxon>Eurotiomycetes</taxon>
        <taxon>Eurotiomycetidae</taxon>
        <taxon>Eurotiales</taxon>
        <taxon>Aspergillaceae</taxon>
        <taxon>Aspergillus</taxon>
        <taxon>Aspergillus subgen. Fumigati</taxon>
    </lineage>
</organism>
<accession>A0A421D0I8</accession>
<sequence length="392" mass="40301">MKWESFLLTAIAAGSAMAGAHHAHEHAHHGHRPARNAELKARGVDVDANTVISIKTIVDLEVVTMYTTITRDPAAKPTTAVAAAEPSTADSKPLASVSLDVSLVVPDVLPSTTSTATTFSTSTSPSTVTSSATVSAMTSPSTSTSSATVSSTTSPSTGTSSATVSATTSSSGDNASWTSTPSDGVYSTAGFGKPTNSSGSGIDYIGNVGNPWGSNIIEVTASTASQYKYVAQFTGSNTNNWFVSFWNKIGPDGKLDGWYGHSALNFTLAPGETKYVAFDENSQGAWGAAEGDSLPTDEYGGYACTWGEFDFGDAENDGWSGWDVSAIQAQNAGLTVQGMRICDYNGDDCSYITSAAAKVVDAYTAAEASVDGIGGTMGPGPVRLVVEVDYSG</sequence>
<protein>
    <recommendedName>
        <fullName evidence="5">Allergen Asp f 4</fullName>
    </recommendedName>
</protein>
<feature type="chain" id="PRO_5019374223" description="Allergen Asp f 4" evidence="2">
    <location>
        <begin position="19"/>
        <end position="392"/>
    </location>
</feature>
<dbReference type="EMBL" id="NIDN02000145">
    <property type="protein sequence ID" value="RLL95615.1"/>
    <property type="molecule type" value="Genomic_DNA"/>
</dbReference>
<dbReference type="AlphaFoldDB" id="A0A421D0I8"/>
<feature type="compositionally biased region" description="Low complexity" evidence="1">
    <location>
        <begin position="112"/>
        <end position="171"/>
    </location>
</feature>
<dbReference type="STRING" id="1245748.A0A421D0I8"/>
<feature type="signal peptide" evidence="2">
    <location>
        <begin position="1"/>
        <end position="18"/>
    </location>
</feature>
<dbReference type="PANTHER" id="PTHR42039:SF1">
    <property type="entry name" value="PUTATIVE (AFU_ORTHOLOGUE AFUA_3G02940)-RELATED"/>
    <property type="match status" value="1"/>
</dbReference>
<evidence type="ECO:0000313" key="4">
    <source>
        <dbReference type="Proteomes" id="UP000215289"/>
    </source>
</evidence>
<name>A0A421D0I8_9EURO</name>
<dbReference type="GO" id="GO:0019863">
    <property type="term" value="F:IgE binding"/>
    <property type="evidence" value="ECO:0007669"/>
    <property type="project" value="InterPro"/>
</dbReference>
<dbReference type="Pfam" id="PF25312">
    <property type="entry name" value="Allergen_Asp_f_4"/>
    <property type="match status" value="1"/>
</dbReference>
<dbReference type="GO" id="GO:0005576">
    <property type="term" value="C:extracellular region"/>
    <property type="evidence" value="ECO:0007669"/>
    <property type="project" value="InterPro"/>
</dbReference>
<dbReference type="Proteomes" id="UP000215289">
    <property type="component" value="Unassembled WGS sequence"/>
</dbReference>